<feature type="region of interest" description="Disordered" evidence="1">
    <location>
        <begin position="396"/>
        <end position="505"/>
    </location>
</feature>
<dbReference type="STRING" id="1047168.A0A0F4G4L4"/>
<evidence type="ECO:0000256" key="1">
    <source>
        <dbReference type="SAM" id="MobiDB-lite"/>
    </source>
</evidence>
<dbReference type="AlphaFoldDB" id="A0A0F4G4L4"/>
<accession>A0A0F4G4L4</accession>
<keyword evidence="3" id="KW-1185">Reference proteome</keyword>
<reference evidence="2 3" key="1">
    <citation type="submission" date="2015-03" db="EMBL/GenBank/DDBJ databases">
        <title>RNA-seq based gene annotation and comparative genomics of four Zymoseptoria species reveal species-specific pathogenicity related genes and transposable element activity.</title>
        <authorList>
            <person name="Grandaubert J."/>
            <person name="Bhattacharyya A."/>
            <person name="Stukenbrock E.H."/>
        </authorList>
    </citation>
    <scope>NUCLEOTIDE SEQUENCE [LARGE SCALE GENOMIC DNA]</scope>
    <source>
        <strain evidence="2 3">Zb18110</strain>
    </source>
</reference>
<feature type="region of interest" description="Disordered" evidence="1">
    <location>
        <begin position="1"/>
        <end position="45"/>
    </location>
</feature>
<proteinExistence type="predicted"/>
<comment type="caution">
    <text evidence="2">The sequence shown here is derived from an EMBL/GenBank/DDBJ whole genome shotgun (WGS) entry which is preliminary data.</text>
</comment>
<evidence type="ECO:0000313" key="2">
    <source>
        <dbReference type="EMBL" id="KJX92239.1"/>
    </source>
</evidence>
<feature type="region of interest" description="Disordered" evidence="1">
    <location>
        <begin position="140"/>
        <end position="173"/>
    </location>
</feature>
<name>A0A0F4G4L4_9PEZI</name>
<gene>
    <name evidence="2" type="ORF">TI39_contig5885g00001</name>
</gene>
<dbReference type="EMBL" id="LAFY01005840">
    <property type="protein sequence ID" value="KJX92239.1"/>
    <property type="molecule type" value="Genomic_DNA"/>
</dbReference>
<feature type="compositionally biased region" description="Polar residues" evidence="1">
    <location>
        <begin position="460"/>
        <end position="494"/>
    </location>
</feature>
<dbReference type="OrthoDB" id="10602478at2759"/>
<feature type="compositionally biased region" description="Basic and acidic residues" evidence="1">
    <location>
        <begin position="8"/>
        <end position="37"/>
    </location>
</feature>
<dbReference type="Proteomes" id="UP000033647">
    <property type="component" value="Unassembled WGS sequence"/>
</dbReference>
<sequence>MARTNTRSAERIAERAESRRVYRRQQPERSNKRRNGERVLNNDTRTKVAPTKDIRTLQPASPLATRPALVLDNPVFKKKEDREREGQLYCDLSPHSIYAACTNNIQLISGHLVFAPRIDVERNRVVGSTLLVSIVGDRTASTSTQNPRSLRGFKKDSENNSVNNSKSVNKKNDYLPTRSTVHIGEEVMLDATGADYAIHASWITDENYPRHTIYHANPHISYYLRHGHTPGSPHQALHRHRQTGCSCCCMKLVHQTQLAMTTTLQLESSRISHFKKGLHDRELRSLVTKESAAKTLQATVQRIKACQRQLKSDERMKKEEQTQQEKETLDEYAALTLAAKPIPAELEQKVTAITKQKKVAVRQVNIAQSAPEVIPRQHLYPPQQYAQPQQQYTTQPYGQFNRYPTTPPPRPQSQSPWGQPPRRQPTPQALSSSSSISSSTNSSNINSSNINSRGQSSISRENSQNFSYGNNSGNLNRQGSQNFNNSMSRQSSFNNRRDPGATSEDFPQFYHDALAVTQQKFPDRTIDPTCSMIPLINGQVIYKHNGGI</sequence>
<protein>
    <submittedName>
        <fullName evidence="2">Uncharacterized protein</fullName>
    </submittedName>
</protein>
<feature type="compositionally biased region" description="Low complexity" evidence="1">
    <location>
        <begin position="431"/>
        <end position="459"/>
    </location>
</feature>
<evidence type="ECO:0000313" key="3">
    <source>
        <dbReference type="Proteomes" id="UP000033647"/>
    </source>
</evidence>
<organism evidence="2 3">
    <name type="scientific">Zymoseptoria brevis</name>
    <dbReference type="NCBI Taxonomy" id="1047168"/>
    <lineage>
        <taxon>Eukaryota</taxon>
        <taxon>Fungi</taxon>
        <taxon>Dikarya</taxon>
        <taxon>Ascomycota</taxon>
        <taxon>Pezizomycotina</taxon>
        <taxon>Dothideomycetes</taxon>
        <taxon>Dothideomycetidae</taxon>
        <taxon>Mycosphaerellales</taxon>
        <taxon>Mycosphaerellaceae</taxon>
        <taxon>Zymoseptoria</taxon>
    </lineage>
</organism>